<dbReference type="Gene3D" id="2.30.110.10">
    <property type="entry name" value="Electron Transport, Fmn-binding Protein, Chain A"/>
    <property type="match status" value="1"/>
</dbReference>
<dbReference type="PANTHER" id="PTHR30466:SF1">
    <property type="entry name" value="FMN REDUCTASE (NADH) RUTF"/>
    <property type="match status" value="1"/>
</dbReference>
<dbReference type="InterPro" id="IPR012349">
    <property type="entry name" value="Split_barrel_FMN-bd"/>
</dbReference>
<protein>
    <submittedName>
        <fullName evidence="3">Flavin reductase family protein</fullName>
    </submittedName>
</protein>
<dbReference type="InterPro" id="IPR050268">
    <property type="entry name" value="NADH-dep_flavin_reductase"/>
</dbReference>
<accession>A0A6M1SNQ6</accession>
<evidence type="ECO:0000259" key="2">
    <source>
        <dbReference type="SMART" id="SM00903"/>
    </source>
</evidence>
<name>A0A6M1SNQ6_9HYPH</name>
<dbReference type="PANTHER" id="PTHR30466">
    <property type="entry name" value="FLAVIN REDUCTASE"/>
    <property type="match status" value="1"/>
</dbReference>
<feature type="domain" description="Flavin reductase like" evidence="2">
    <location>
        <begin position="1"/>
        <end position="119"/>
    </location>
</feature>
<keyword evidence="4" id="KW-1185">Reference proteome</keyword>
<reference evidence="3 4" key="1">
    <citation type="submission" date="2020-02" db="EMBL/GenBank/DDBJ databases">
        <authorList>
            <person name="Khan S.A."/>
            <person name="Jeon C.O."/>
            <person name="Chun B.H."/>
        </authorList>
    </citation>
    <scope>NUCLEOTIDE SEQUENCE [LARGE SCALE GENOMIC DNA]</scope>
    <source>
        <strain evidence="3 4">H239</strain>
    </source>
</reference>
<dbReference type="GO" id="GO:0010181">
    <property type="term" value="F:FMN binding"/>
    <property type="evidence" value="ECO:0007669"/>
    <property type="project" value="InterPro"/>
</dbReference>
<proteinExistence type="predicted"/>
<reference evidence="3 4" key="2">
    <citation type="submission" date="2020-03" db="EMBL/GenBank/DDBJ databases">
        <title>Devosia chinhatensis sp. nov., isolated from a hexachlorocyclohexane (HCH) dump site in India.</title>
        <authorList>
            <person name="Kumar M."/>
            <person name="Lal R."/>
        </authorList>
    </citation>
    <scope>NUCLEOTIDE SEQUENCE [LARGE SCALE GENOMIC DNA]</scope>
    <source>
        <strain evidence="3 4">H239</strain>
    </source>
</reference>
<dbReference type="Proteomes" id="UP000474802">
    <property type="component" value="Unassembled WGS sequence"/>
</dbReference>
<keyword evidence="1" id="KW-0560">Oxidoreductase</keyword>
<evidence type="ECO:0000313" key="3">
    <source>
        <dbReference type="EMBL" id="NGP18760.1"/>
    </source>
</evidence>
<evidence type="ECO:0000256" key="1">
    <source>
        <dbReference type="ARBA" id="ARBA00023002"/>
    </source>
</evidence>
<dbReference type="InterPro" id="IPR002563">
    <property type="entry name" value="Flavin_Rdtase-like_dom"/>
</dbReference>
<dbReference type="AlphaFoldDB" id="A0A6M1SNQ6"/>
<dbReference type="GO" id="GO:0042602">
    <property type="term" value="F:riboflavin reductase (NADPH) activity"/>
    <property type="evidence" value="ECO:0007669"/>
    <property type="project" value="TreeGrafter"/>
</dbReference>
<dbReference type="SMART" id="SM00903">
    <property type="entry name" value="Flavin_Reduct"/>
    <property type="match status" value="1"/>
</dbReference>
<gene>
    <name evidence="3" type="ORF">G5575_14810</name>
</gene>
<dbReference type="Pfam" id="PF01613">
    <property type="entry name" value="Flavin_Reduct"/>
    <property type="match status" value="1"/>
</dbReference>
<dbReference type="EMBL" id="JAALFG010000003">
    <property type="protein sequence ID" value="NGP18760.1"/>
    <property type="molecule type" value="Genomic_DNA"/>
</dbReference>
<comment type="caution">
    <text evidence="3">The sequence shown here is derived from an EMBL/GenBank/DDBJ whole genome shotgun (WGS) entry which is preliminary data.</text>
</comment>
<sequence>MSLSNQPPTILVSIDIVSRLADIIARTGCFSVALLSDRQAEIADSFAGKLDTTDRFSLGEWSHWPSGQPQLQGAVSSLDCEVIGAMETGTHVLYAGAIIEAETDTARTPLIWHQRDYGSVGPIG</sequence>
<evidence type="ECO:0000313" key="4">
    <source>
        <dbReference type="Proteomes" id="UP000474802"/>
    </source>
</evidence>
<dbReference type="SUPFAM" id="SSF50475">
    <property type="entry name" value="FMN-binding split barrel"/>
    <property type="match status" value="1"/>
</dbReference>
<organism evidence="3 4">
    <name type="scientific">Devosia aurantiaca</name>
    <dbReference type="NCBI Taxonomy" id="2714858"/>
    <lineage>
        <taxon>Bacteria</taxon>
        <taxon>Pseudomonadati</taxon>
        <taxon>Pseudomonadota</taxon>
        <taxon>Alphaproteobacteria</taxon>
        <taxon>Hyphomicrobiales</taxon>
        <taxon>Devosiaceae</taxon>
        <taxon>Devosia</taxon>
    </lineage>
</organism>